<feature type="compositionally biased region" description="Basic and acidic residues" evidence="6">
    <location>
        <begin position="524"/>
        <end position="535"/>
    </location>
</feature>
<comment type="catalytic activity">
    <reaction evidence="5">
        <text>a 2'-deoxyribonucleoside 5'-diphosphate + [thioredoxin]-disulfide + H2O = a ribonucleoside 5'-diphosphate + [thioredoxin]-dithiol</text>
        <dbReference type="Rhea" id="RHEA:23252"/>
        <dbReference type="Rhea" id="RHEA-COMP:10698"/>
        <dbReference type="Rhea" id="RHEA-COMP:10700"/>
        <dbReference type="ChEBI" id="CHEBI:15377"/>
        <dbReference type="ChEBI" id="CHEBI:29950"/>
        <dbReference type="ChEBI" id="CHEBI:50058"/>
        <dbReference type="ChEBI" id="CHEBI:57930"/>
        <dbReference type="ChEBI" id="CHEBI:73316"/>
        <dbReference type="EC" id="1.17.4.1"/>
    </reaction>
</comment>
<accession>A0AAN4R553</accession>
<evidence type="ECO:0000256" key="5">
    <source>
        <dbReference type="ARBA" id="ARBA00047754"/>
    </source>
</evidence>
<evidence type="ECO:0000256" key="4">
    <source>
        <dbReference type="ARBA" id="ARBA00022741"/>
    </source>
</evidence>
<comment type="caution">
    <text evidence="8">The sequence shown here is derived from an EMBL/GenBank/DDBJ whole genome shotgun (WGS) entry which is preliminary data.</text>
</comment>
<keyword evidence="4" id="KW-0547">Nucleotide-binding</keyword>
<evidence type="ECO:0000256" key="6">
    <source>
        <dbReference type="SAM" id="MobiDB-lite"/>
    </source>
</evidence>
<dbReference type="EMBL" id="BJVS01000008">
    <property type="protein sequence ID" value="GEL54578.1"/>
    <property type="molecule type" value="Genomic_DNA"/>
</dbReference>
<dbReference type="InterPro" id="IPR024434">
    <property type="entry name" value="TSCPD_dom"/>
</dbReference>
<dbReference type="Pfam" id="PF12637">
    <property type="entry name" value="TSCPD"/>
    <property type="match status" value="1"/>
</dbReference>
<evidence type="ECO:0000313" key="8">
    <source>
        <dbReference type="EMBL" id="GEL54578.1"/>
    </source>
</evidence>
<dbReference type="GO" id="GO:0071897">
    <property type="term" value="P:DNA biosynthetic process"/>
    <property type="evidence" value="ECO:0007669"/>
    <property type="project" value="UniProtKB-KW"/>
</dbReference>
<sequence>MGGAETPFSRPESMPRFKGMTTLLHWNGVRMRTTHVAADPDDLALRAVTLPASWEDEAAIALLQLSASTGALRLSSEAARWLDRLTSLPALPGDSVGSAGLGAALAAALLERQMAPMAPLWQGQVDRRSGFVVNLAAFVQEGDFNGEAFVTLIRLACSALRRLHAVNGPMLNGELPLFDGPAAATPEQEAQGGPAGTLLLTNLDSCLALMGLDYDSETGRDAACYLCWLATSLARQGAGPVPLPPVSCPIPGLEVTGRQIRDEMEDTLPDLPNRVLIETGFSQPGPVDALLGVEACGLAPIFSPLRADGTLRASALSRLAHRGLTLEGAFARAVLGENPLPQPGPDAHLLMHRALTGFVDRMPARPDPASPLPLRARLERGVRRPLPARHGGFTQRSAIGGHRLYLRTGEYEDGSLGEISLTPGRESAMVRGLLESVGQAVTIGLQHGAPLAAYVEQFAHTRFGPAGTVEGDPVAAYASSLLDYAFRALSDSYLGKRLPDSAPEDPHVIEEDPMLPLDIPGDLPPRERGRLRLVS</sequence>
<evidence type="ECO:0000256" key="1">
    <source>
        <dbReference type="ARBA" id="ARBA00007405"/>
    </source>
</evidence>
<evidence type="ECO:0000256" key="3">
    <source>
        <dbReference type="ARBA" id="ARBA00022634"/>
    </source>
</evidence>
<gene>
    <name evidence="8" type="ORF">ABO01nite_25850</name>
</gene>
<keyword evidence="9" id="KW-1185">Reference proteome</keyword>
<evidence type="ECO:0000259" key="7">
    <source>
        <dbReference type="Pfam" id="PF12637"/>
    </source>
</evidence>
<dbReference type="Proteomes" id="UP000321287">
    <property type="component" value="Unassembled WGS sequence"/>
</dbReference>
<evidence type="ECO:0000313" key="9">
    <source>
        <dbReference type="Proteomes" id="UP000321287"/>
    </source>
</evidence>
<protein>
    <recommendedName>
        <fullName evidence="2">ribonucleoside-diphosphate reductase</fullName>
        <ecNumber evidence="2">1.17.4.1</ecNumber>
    </recommendedName>
</protein>
<comment type="similarity">
    <text evidence="1">Belongs to the ribonucleoside diphosphate reductase class-2 family.</text>
</comment>
<dbReference type="EC" id="1.17.4.1" evidence="2"/>
<dbReference type="GO" id="GO:0004748">
    <property type="term" value="F:ribonucleoside-diphosphate reductase activity, thioredoxin disulfide as acceptor"/>
    <property type="evidence" value="ECO:0007669"/>
    <property type="project" value="UniProtKB-EC"/>
</dbReference>
<evidence type="ECO:0000256" key="2">
    <source>
        <dbReference type="ARBA" id="ARBA00012274"/>
    </source>
</evidence>
<feature type="domain" description="TSCPD" evidence="7">
    <location>
        <begin position="387"/>
        <end position="491"/>
    </location>
</feature>
<name>A0AAN4R553_9PROT</name>
<dbReference type="AlphaFoldDB" id="A0AAN4R553"/>
<feature type="region of interest" description="Disordered" evidence="6">
    <location>
        <begin position="500"/>
        <end position="535"/>
    </location>
</feature>
<dbReference type="GO" id="GO:0000166">
    <property type="term" value="F:nucleotide binding"/>
    <property type="evidence" value="ECO:0007669"/>
    <property type="project" value="UniProtKB-KW"/>
</dbReference>
<organism evidence="8 9">
    <name type="scientific">Asaia bogorensis NBRC 16594</name>
    <dbReference type="NCBI Taxonomy" id="1231624"/>
    <lineage>
        <taxon>Bacteria</taxon>
        <taxon>Pseudomonadati</taxon>
        <taxon>Pseudomonadota</taxon>
        <taxon>Alphaproteobacteria</taxon>
        <taxon>Acetobacterales</taxon>
        <taxon>Acetobacteraceae</taxon>
        <taxon>Asaia</taxon>
    </lineage>
</organism>
<reference evidence="8 9" key="1">
    <citation type="submission" date="2019-07" db="EMBL/GenBank/DDBJ databases">
        <title>Whole genome shotgun sequence of Asaia bogorensis NBRC 16594.</title>
        <authorList>
            <person name="Hosoyama A."/>
            <person name="Uohara A."/>
            <person name="Ohji S."/>
            <person name="Ichikawa N."/>
        </authorList>
    </citation>
    <scope>NUCLEOTIDE SEQUENCE [LARGE SCALE GENOMIC DNA]</scope>
    <source>
        <strain evidence="8 9">NBRC 16594</strain>
    </source>
</reference>
<proteinExistence type="inferred from homology"/>
<keyword evidence="3" id="KW-0237">DNA synthesis</keyword>